<reference evidence="3 4" key="1">
    <citation type="journal article" date="2020" name="Microorganisms">
        <title>Osmotic Adaptation and Compatible Solute Biosynthesis of Phototrophic Bacteria as Revealed from Genome Analyses.</title>
        <authorList>
            <person name="Imhoff J.F."/>
            <person name="Rahn T."/>
            <person name="Kunzel S."/>
            <person name="Keller A."/>
            <person name="Neulinger S.C."/>
        </authorList>
    </citation>
    <scope>NUCLEOTIDE SEQUENCE [LARGE SCALE GENOMIC DNA]</scope>
    <source>
        <strain evidence="3 4">DSM 21303</strain>
    </source>
</reference>
<evidence type="ECO:0000256" key="2">
    <source>
        <dbReference type="HAMAP-Rule" id="MF_01805"/>
    </source>
</evidence>
<comment type="similarity">
    <text evidence="2">Belongs to the ScpA family.</text>
</comment>
<dbReference type="Pfam" id="PF02616">
    <property type="entry name" value="SMC_ScpA"/>
    <property type="match status" value="1"/>
</dbReference>
<keyword evidence="2" id="KW-0963">Cytoplasm</keyword>
<accession>A0A9X0WI41</accession>
<dbReference type="RefSeq" id="WP_200387779.1">
    <property type="nucleotide sequence ID" value="NZ_NRSD01000008.1"/>
</dbReference>
<keyword evidence="2" id="KW-0131">Cell cycle</keyword>
<evidence type="ECO:0000313" key="3">
    <source>
        <dbReference type="EMBL" id="MBK1644936.1"/>
    </source>
</evidence>
<dbReference type="HAMAP" id="MF_01805">
    <property type="entry name" value="ScpA"/>
    <property type="match status" value="1"/>
</dbReference>
<dbReference type="EMBL" id="NRSD01000008">
    <property type="protein sequence ID" value="MBK1644936.1"/>
    <property type="molecule type" value="Genomic_DNA"/>
</dbReference>
<sequence length="273" mass="30977">MCPEVEGSEPPLAVVRGLPYLTLPVDLYIPPDALEVFLDAFEGPLDLLLYLIKRQNLDILDIPIAAITAQYMEYVELMTELRLELAADYLVMAALLAEIKSRMLLPRVCLEEDDGVDPRAELVRRLQEYERFKQAAQELDALPRLERDVFATAVAVPPGHVRRIPPDVDLCELLRAMREILARADHFASHRIERESLSIRERMSWILERLGHGEFHGFTDLLDPAEGRAGVVVSFLAILELVKAELLELVQSEPFAPIHTRLREARPSEWADA</sequence>
<name>A0A9X0WI41_9GAMM</name>
<dbReference type="Proteomes" id="UP001138802">
    <property type="component" value="Unassembled WGS sequence"/>
</dbReference>
<comment type="function">
    <text evidence="2">Participates in chromosomal partition during cell division. May act via the formation of a condensin-like complex containing Smc and ScpB that pull DNA away from mid-cell into both cell halves.</text>
</comment>
<keyword evidence="4" id="KW-1185">Reference proteome</keyword>
<dbReference type="Gene3D" id="6.10.250.2410">
    <property type="match status" value="1"/>
</dbReference>
<comment type="caution">
    <text evidence="3">The sequence shown here is derived from an EMBL/GenBank/DDBJ whole genome shotgun (WGS) entry which is preliminary data.</text>
</comment>
<evidence type="ECO:0000256" key="1">
    <source>
        <dbReference type="ARBA" id="ARBA00044777"/>
    </source>
</evidence>
<proteinExistence type="inferred from homology"/>
<dbReference type="AlphaFoldDB" id="A0A9X0WI41"/>
<keyword evidence="2" id="KW-0132">Cell division</keyword>
<organism evidence="3 4">
    <name type="scientific">Thiocapsa imhoffii</name>
    <dbReference type="NCBI Taxonomy" id="382777"/>
    <lineage>
        <taxon>Bacteria</taxon>
        <taxon>Pseudomonadati</taxon>
        <taxon>Pseudomonadota</taxon>
        <taxon>Gammaproteobacteria</taxon>
        <taxon>Chromatiales</taxon>
        <taxon>Chromatiaceae</taxon>
        <taxon>Thiocapsa</taxon>
    </lineage>
</organism>
<dbReference type="GO" id="GO:0007059">
    <property type="term" value="P:chromosome segregation"/>
    <property type="evidence" value="ECO:0007669"/>
    <property type="project" value="UniProtKB-UniRule"/>
</dbReference>
<gene>
    <name evidence="2" type="primary">scpA</name>
    <name evidence="3" type="ORF">CKO25_09785</name>
</gene>
<keyword evidence="2" id="KW-0159">Chromosome partition</keyword>
<comment type="subunit">
    <text evidence="2">Component of a cohesin-like complex composed of ScpA, ScpB and the Smc homodimer, in which ScpA and ScpB bind to the head domain of Smc. The presence of the three proteins is required for the association of the complex with DNA.</text>
</comment>
<dbReference type="GO" id="GO:0051301">
    <property type="term" value="P:cell division"/>
    <property type="evidence" value="ECO:0007669"/>
    <property type="project" value="UniProtKB-KW"/>
</dbReference>
<protein>
    <recommendedName>
        <fullName evidence="1 2">Segregation and condensation protein A</fullName>
    </recommendedName>
</protein>
<dbReference type="PANTHER" id="PTHR33969">
    <property type="entry name" value="SEGREGATION AND CONDENSATION PROTEIN A"/>
    <property type="match status" value="1"/>
</dbReference>
<dbReference type="InterPro" id="IPR003768">
    <property type="entry name" value="ScpA"/>
</dbReference>
<dbReference type="PANTHER" id="PTHR33969:SF2">
    <property type="entry name" value="SEGREGATION AND CONDENSATION PROTEIN A"/>
    <property type="match status" value="1"/>
</dbReference>
<dbReference type="GO" id="GO:0006260">
    <property type="term" value="P:DNA replication"/>
    <property type="evidence" value="ECO:0007669"/>
    <property type="project" value="UniProtKB-UniRule"/>
</dbReference>
<dbReference type="GO" id="GO:0005737">
    <property type="term" value="C:cytoplasm"/>
    <property type="evidence" value="ECO:0007669"/>
    <property type="project" value="UniProtKB-SubCell"/>
</dbReference>
<evidence type="ECO:0000313" key="4">
    <source>
        <dbReference type="Proteomes" id="UP001138802"/>
    </source>
</evidence>
<comment type="subcellular location">
    <subcellularLocation>
        <location evidence="2">Cytoplasm</location>
    </subcellularLocation>
    <text evidence="2">Associated with two foci at the outer edges of the nucleoid region in young cells, and at four foci within both cell halves in older cells.</text>
</comment>